<dbReference type="SUPFAM" id="SSF52096">
    <property type="entry name" value="ClpP/crotonase"/>
    <property type="match status" value="1"/>
</dbReference>
<organism evidence="5 6">
    <name type="scientific">Mitosporidium daphniae</name>
    <dbReference type="NCBI Taxonomy" id="1485682"/>
    <lineage>
        <taxon>Eukaryota</taxon>
        <taxon>Fungi</taxon>
        <taxon>Fungi incertae sedis</taxon>
        <taxon>Microsporidia</taxon>
        <taxon>Mitosporidium</taxon>
    </lineage>
</organism>
<dbReference type="GO" id="GO:0003860">
    <property type="term" value="F:3-hydroxyisobutyryl-CoA hydrolase activity"/>
    <property type="evidence" value="ECO:0007669"/>
    <property type="project" value="UniProtKB-EC"/>
</dbReference>
<dbReference type="OrthoDB" id="1737613at2759"/>
<dbReference type="Proteomes" id="UP000029725">
    <property type="component" value="Unassembled WGS sequence"/>
</dbReference>
<dbReference type="HOGENOM" id="CLU_739844_0_0_1"/>
<gene>
    <name evidence="5" type="ORF">DI09_89p50</name>
</gene>
<evidence type="ECO:0000313" key="5">
    <source>
        <dbReference type="EMBL" id="KGG50111.1"/>
    </source>
</evidence>
<evidence type="ECO:0000313" key="6">
    <source>
        <dbReference type="Proteomes" id="UP000029725"/>
    </source>
</evidence>
<keyword evidence="6" id="KW-1185">Reference proteome</keyword>
<name>A0A098VQT3_9MICR</name>
<dbReference type="Pfam" id="PF16113">
    <property type="entry name" value="ECH_2"/>
    <property type="match status" value="1"/>
</dbReference>
<dbReference type="InterPro" id="IPR045004">
    <property type="entry name" value="ECH_dom"/>
</dbReference>
<reference evidence="5 6" key="1">
    <citation type="submission" date="2014-04" db="EMBL/GenBank/DDBJ databases">
        <title>A new species of microsporidia sheds light on the evolution of extreme parasitism.</title>
        <authorList>
            <person name="Haag K.L."/>
            <person name="James T.Y."/>
            <person name="Larsson R."/>
            <person name="Schaer T.M."/>
            <person name="Refardt D."/>
            <person name="Pombert J.-F."/>
            <person name="Ebert D."/>
        </authorList>
    </citation>
    <scope>NUCLEOTIDE SEQUENCE [LARGE SCALE GENOMIC DNA]</scope>
    <source>
        <strain evidence="5 6">UGP3</strain>
        <tissue evidence="5">Spores</tissue>
    </source>
</reference>
<comment type="caution">
    <text evidence="5">The sequence shown here is derived from an EMBL/GenBank/DDBJ whole genome shotgun (WGS) entry which is preliminary data.</text>
</comment>
<dbReference type="EC" id="3.1.2.4" evidence="2"/>
<keyword evidence="3" id="KW-0378">Hydrolase</keyword>
<dbReference type="PANTHER" id="PTHR43176:SF3">
    <property type="entry name" value="3-HYDROXYISOBUTYRYL-COA HYDROLASE, MITOCHONDRIAL"/>
    <property type="match status" value="1"/>
</dbReference>
<dbReference type="VEuPathDB" id="MicrosporidiaDB:DI09_89p50"/>
<dbReference type="InterPro" id="IPR032259">
    <property type="entry name" value="HIBYL-CoA-H"/>
</dbReference>
<evidence type="ECO:0000256" key="2">
    <source>
        <dbReference type="ARBA" id="ARBA00011915"/>
    </source>
</evidence>
<dbReference type="PANTHER" id="PTHR43176">
    <property type="entry name" value="3-HYDROXYISOBUTYRYL-COA HYDROLASE-RELATED"/>
    <property type="match status" value="1"/>
</dbReference>
<dbReference type="Gene3D" id="3.90.226.10">
    <property type="entry name" value="2-enoyl-CoA Hydratase, Chain A, domain 1"/>
    <property type="match status" value="1"/>
</dbReference>
<sequence>MSLVSHLMYTLDVLKTRKKHGVDEAMKFFQQEYRLNHLISLTGPKIAPVLSIIDGLTLGGGAGLSINAPFCVSTERSVFAMPETAIGFYPDVGATNFLPKLDCGLGVFLGLTGERLHGQQIYHCGLATHYIPHHRIEDLIARLSGLDGSDPNFNLILNEFSGSYLPETTFKISDNSIDSNLPSRRFNKSDCYEDIACKLKRISQEAKGPSAVYSEKILTKLQTMCPNSLRKTVKLLRVGGQLASLAKCLTMELAATRYFLSGATFEFGTKAKLIDKLKRTPEWPIVNDSDDLNEFLRDHKMLAGEIVEDHSQYHSFLPHYTLPSEKEIRRLLIRHSGAKELVKREILDKYSPYKLGISEHLDLLFEYVEMQNKL</sequence>
<evidence type="ECO:0000256" key="3">
    <source>
        <dbReference type="ARBA" id="ARBA00022801"/>
    </source>
</evidence>
<accession>A0A098VQT3</accession>
<protein>
    <recommendedName>
        <fullName evidence="2">3-hydroxyisobutyryl-CoA hydrolase</fullName>
        <ecNumber evidence="2">3.1.2.4</ecNumber>
    </recommendedName>
</protein>
<dbReference type="InterPro" id="IPR018376">
    <property type="entry name" value="Enoyl-CoA_hyd/isom_CS"/>
</dbReference>
<dbReference type="InterPro" id="IPR029045">
    <property type="entry name" value="ClpP/crotonase-like_dom_sf"/>
</dbReference>
<dbReference type="GO" id="GO:0006574">
    <property type="term" value="P:L-valine catabolic process"/>
    <property type="evidence" value="ECO:0007669"/>
    <property type="project" value="TreeGrafter"/>
</dbReference>
<evidence type="ECO:0000256" key="1">
    <source>
        <dbReference type="ARBA" id="ARBA00001709"/>
    </source>
</evidence>
<dbReference type="GeneID" id="25261003"/>
<dbReference type="GO" id="GO:0005739">
    <property type="term" value="C:mitochondrion"/>
    <property type="evidence" value="ECO:0007669"/>
    <property type="project" value="TreeGrafter"/>
</dbReference>
<feature type="domain" description="Enoyl-CoA hydratase/isomerase" evidence="4">
    <location>
        <begin position="17"/>
        <end position="284"/>
    </location>
</feature>
<comment type="catalytic activity">
    <reaction evidence="1">
        <text>3-hydroxy-2-methylpropanoyl-CoA + H2O = 3-hydroxy-2-methylpropanoate + CoA + H(+)</text>
        <dbReference type="Rhea" id="RHEA:20888"/>
        <dbReference type="ChEBI" id="CHEBI:11805"/>
        <dbReference type="ChEBI" id="CHEBI:15377"/>
        <dbReference type="ChEBI" id="CHEBI:15378"/>
        <dbReference type="ChEBI" id="CHEBI:57287"/>
        <dbReference type="ChEBI" id="CHEBI:57340"/>
        <dbReference type="EC" id="3.1.2.4"/>
    </reaction>
</comment>
<evidence type="ECO:0000259" key="4">
    <source>
        <dbReference type="Pfam" id="PF16113"/>
    </source>
</evidence>
<dbReference type="AlphaFoldDB" id="A0A098VQT3"/>
<dbReference type="RefSeq" id="XP_013236547.1">
    <property type="nucleotide sequence ID" value="XM_013381093.1"/>
</dbReference>
<dbReference type="PROSITE" id="PS00166">
    <property type="entry name" value="ENOYL_COA_HYDRATASE"/>
    <property type="match status" value="1"/>
</dbReference>
<proteinExistence type="predicted"/>
<dbReference type="EMBL" id="JMKJ01000600">
    <property type="protein sequence ID" value="KGG50111.1"/>
    <property type="molecule type" value="Genomic_DNA"/>
</dbReference>